<protein>
    <recommendedName>
        <fullName evidence="4">MIT domain-containing protein</fullName>
    </recommendedName>
</protein>
<feature type="compositionally biased region" description="Polar residues" evidence="1">
    <location>
        <begin position="37"/>
        <end position="52"/>
    </location>
</feature>
<accession>A0ABQ0LZ30</accession>
<dbReference type="PANTHER" id="PTHR37327">
    <property type="entry name" value="CHROMOSOME 1, WHOLE GENOME SHOTGUN SEQUENCE"/>
    <property type="match status" value="1"/>
</dbReference>
<proteinExistence type="predicted"/>
<dbReference type="EMBL" id="DF849259">
    <property type="protein sequence ID" value="GAT56232.1"/>
    <property type="molecule type" value="Genomic_DNA"/>
</dbReference>
<reference evidence="2" key="1">
    <citation type="submission" date="2014-09" db="EMBL/GenBank/DDBJ databases">
        <title>Genome sequence of the luminous mushroom Mycena chlorophos for searching fungal bioluminescence genes.</title>
        <authorList>
            <person name="Tanaka Y."/>
            <person name="Kasuga D."/>
            <person name="Oba Y."/>
            <person name="Hase S."/>
            <person name="Sato K."/>
            <person name="Oba Y."/>
            <person name="Sakakibara Y."/>
        </authorList>
    </citation>
    <scope>NUCLEOTIDE SEQUENCE</scope>
</reference>
<feature type="region of interest" description="Disordered" evidence="1">
    <location>
        <begin position="245"/>
        <end position="335"/>
    </location>
</feature>
<dbReference type="PANTHER" id="PTHR37327:SF1">
    <property type="entry name" value="MICROTUBULE INTERACTING AND TRANSPORT DOMAIN-CONTAINING PROTEIN"/>
    <property type="match status" value="1"/>
</dbReference>
<keyword evidence="3" id="KW-1185">Reference proteome</keyword>
<name>A0ABQ0LZ30_MYCCL</name>
<feature type="compositionally biased region" description="Pro residues" evidence="1">
    <location>
        <begin position="14"/>
        <end position="27"/>
    </location>
</feature>
<sequence>MRRRSNSAAGLRPALPPPSAPVPPVPPLAAEMLAASPPSTSVLVDAPSSSLTAAAPEPRPHPRIPSTRRTLNRALALAQQAVQLDTDTEAGDPEAAITAYTRSVALLGAVIERIGRGEHHQSAEEDGRNQRLQHIHDTYAARLATLSHHHNIAPIPYSVSHEYSLMAVEAAAQRATLVSPISSAEAAQDLFGYDPEPSNAAHPYAAAASPSQQEDIPAPSHRPPRTSSLMPAQRIPAPLSLATASTGNLTNTIPETTHVAPTGRKRSTSVSGRRVSLMNGPASPRINDPLPPLPSVSQTALSPKANGLTVKTDLVPSSPGQSPSAPSLLPAPPTDPLRKPYHLMNRLRGTMTSPSGAYLTPRLHVPPQVWSQGGANLTNMSEKVRVVNILCAALEDLQLSSSEHFGAGNVSSGMALGIGSIGRREGEAWVRQLEEFLNVCDGVVASFGKKLGVGEGFVVKKTTWSEKFSRRIDKLTSGKNFDSPQTYVAGLVRLFDQVQLLDEHSTAITAQVVAPAYAALPADIRSASDNKLKRASQFFATVVLTFVVRDLSLLLARYAKNCEKWLAE</sequence>
<evidence type="ECO:0008006" key="4">
    <source>
        <dbReference type="Google" id="ProtNLM"/>
    </source>
</evidence>
<feature type="compositionally biased region" description="Low complexity" evidence="1">
    <location>
        <begin position="197"/>
        <end position="211"/>
    </location>
</feature>
<organism evidence="2 3">
    <name type="scientific">Mycena chlorophos</name>
    <name type="common">Agaric fungus</name>
    <name type="synonym">Agaricus chlorophos</name>
    <dbReference type="NCBI Taxonomy" id="658473"/>
    <lineage>
        <taxon>Eukaryota</taxon>
        <taxon>Fungi</taxon>
        <taxon>Dikarya</taxon>
        <taxon>Basidiomycota</taxon>
        <taxon>Agaricomycotina</taxon>
        <taxon>Agaricomycetes</taxon>
        <taxon>Agaricomycetidae</taxon>
        <taxon>Agaricales</taxon>
        <taxon>Marasmiineae</taxon>
        <taxon>Mycenaceae</taxon>
        <taxon>Mycena</taxon>
    </lineage>
</organism>
<evidence type="ECO:0000313" key="3">
    <source>
        <dbReference type="Proteomes" id="UP000815677"/>
    </source>
</evidence>
<feature type="compositionally biased region" description="Low complexity" evidence="1">
    <location>
        <begin position="316"/>
        <end position="328"/>
    </location>
</feature>
<evidence type="ECO:0000256" key="1">
    <source>
        <dbReference type="SAM" id="MobiDB-lite"/>
    </source>
</evidence>
<dbReference type="Proteomes" id="UP000815677">
    <property type="component" value="Unassembled WGS sequence"/>
</dbReference>
<gene>
    <name evidence="2" type="ORF">MCHLO_12915</name>
</gene>
<feature type="compositionally biased region" description="Polar residues" evidence="1">
    <location>
        <begin position="245"/>
        <end position="255"/>
    </location>
</feature>
<feature type="region of interest" description="Disordered" evidence="1">
    <location>
        <begin position="194"/>
        <end position="232"/>
    </location>
</feature>
<evidence type="ECO:0000313" key="2">
    <source>
        <dbReference type="EMBL" id="GAT56232.1"/>
    </source>
</evidence>
<feature type="region of interest" description="Disordered" evidence="1">
    <location>
        <begin position="1"/>
        <end position="66"/>
    </location>
</feature>